<protein>
    <submittedName>
        <fullName evidence="4">Amidophosphoribosyltransferase</fullName>
        <ecNumber evidence="4">2.4.2.14</ecNumber>
    </submittedName>
</protein>
<dbReference type="InterPro" id="IPR000836">
    <property type="entry name" value="PRTase_dom"/>
</dbReference>
<dbReference type="SUPFAM" id="SSF53271">
    <property type="entry name" value="PRTase-like"/>
    <property type="match status" value="1"/>
</dbReference>
<dbReference type="Proteomes" id="UP000318478">
    <property type="component" value="Unassembled WGS sequence"/>
</dbReference>
<dbReference type="PANTHER" id="PTHR47505">
    <property type="entry name" value="DNA UTILIZATION PROTEIN YHGH"/>
    <property type="match status" value="1"/>
</dbReference>
<dbReference type="InterPro" id="IPR051910">
    <property type="entry name" value="ComF/GntX_DNA_util-trans"/>
</dbReference>
<dbReference type="Pfam" id="PF18912">
    <property type="entry name" value="DZR_2"/>
    <property type="match status" value="1"/>
</dbReference>
<dbReference type="CDD" id="cd06223">
    <property type="entry name" value="PRTases_typeI"/>
    <property type="match status" value="1"/>
</dbReference>
<organism evidence="4 5">
    <name type="scientific">Posidoniimonas polymericola</name>
    <dbReference type="NCBI Taxonomy" id="2528002"/>
    <lineage>
        <taxon>Bacteria</taxon>
        <taxon>Pseudomonadati</taxon>
        <taxon>Planctomycetota</taxon>
        <taxon>Planctomycetia</taxon>
        <taxon>Pirellulales</taxon>
        <taxon>Lacipirellulaceae</taxon>
        <taxon>Posidoniimonas</taxon>
    </lineage>
</organism>
<evidence type="ECO:0000259" key="2">
    <source>
        <dbReference type="Pfam" id="PF00156"/>
    </source>
</evidence>
<reference evidence="4 5" key="1">
    <citation type="submission" date="2019-02" db="EMBL/GenBank/DDBJ databases">
        <title>Deep-cultivation of Planctomycetes and their phenomic and genomic characterization uncovers novel biology.</title>
        <authorList>
            <person name="Wiegand S."/>
            <person name="Jogler M."/>
            <person name="Boedeker C."/>
            <person name="Pinto D."/>
            <person name="Vollmers J."/>
            <person name="Rivas-Marin E."/>
            <person name="Kohn T."/>
            <person name="Peeters S.H."/>
            <person name="Heuer A."/>
            <person name="Rast P."/>
            <person name="Oberbeckmann S."/>
            <person name="Bunk B."/>
            <person name="Jeske O."/>
            <person name="Meyerdierks A."/>
            <person name="Storesund J.E."/>
            <person name="Kallscheuer N."/>
            <person name="Luecker S."/>
            <person name="Lage O.M."/>
            <person name="Pohl T."/>
            <person name="Merkel B.J."/>
            <person name="Hornburger P."/>
            <person name="Mueller R.-W."/>
            <person name="Bruemmer F."/>
            <person name="Labrenz M."/>
            <person name="Spormann A.M."/>
            <person name="Op Den Camp H."/>
            <person name="Overmann J."/>
            <person name="Amann R."/>
            <person name="Jetten M.S.M."/>
            <person name="Mascher T."/>
            <person name="Medema M.H."/>
            <person name="Devos D.P."/>
            <person name="Kaster A.-K."/>
            <person name="Ovreas L."/>
            <person name="Rohde M."/>
            <person name="Galperin M.Y."/>
            <person name="Jogler C."/>
        </authorList>
    </citation>
    <scope>NUCLEOTIDE SEQUENCE [LARGE SCALE GENOMIC DNA]</scope>
    <source>
        <strain evidence="4 5">Pla123a</strain>
    </source>
</reference>
<evidence type="ECO:0000259" key="3">
    <source>
        <dbReference type="Pfam" id="PF18912"/>
    </source>
</evidence>
<dbReference type="Pfam" id="PF00156">
    <property type="entry name" value="Pribosyltran"/>
    <property type="match status" value="1"/>
</dbReference>
<evidence type="ECO:0000313" key="4">
    <source>
        <dbReference type="EMBL" id="TWT73522.1"/>
    </source>
</evidence>
<dbReference type="Gene3D" id="3.40.50.2020">
    <property type="match status" value="1"/>
</dbReference>
<sequence length="246" mass="26380">MNLFPLATLIDLLGRGVQDVLFPRCCGGCGAALPDTDRDFCCGCWGELSAIADPACPKCGAPVALESDDGRCLHCRGDAMRFDRAVAVGVYDGLLRRLVLSAKQPTGEAQSALLGRMAARRLQQVDAAGADLVTCVPMHWRRRLVRRHNSAEVMADALARRLGIAFRPRLLAWRRAAQKQADLSQTDRRRNVRGALGVRRRVVVEGARVLLVDDVLTTGATASEAARALREAGAASVVAVAAARSL</sequence>
<name>A0A5C5YHW8_9BACT</name>
<feature type="domain" description="Phosphoribosyltransferase" evidence="2">
    <location>
        <begin position="151"/>
        <end position="241"/>
    </location>
</feature>
<accession>A0A5C5YHW8</accession>
<keyword evidence="5" id="KW-1185">Reference proteome</keyword>
<keyword evidence="4" id="KW-0328">Glycosyltransferase</keyword>
<comment type="similarity">
    <text evidence="1">Belongs to the ComF/GntX family.</text>
</comment>
<dbReference type="RefSeq" id="WP_146589931.1">
    <property type="nucleotide sequence ID" value="NZ_SJPO01000010.1"/>
</dbReference>
<feature type="domain" description="Double zinc ribbon" evidence="3">
    <location>
        <begin position="18"/>
        <end position="75"/>
    </location>
</feature>
<dbReference type="GO" id="GO:0004044">
    <property type="term" value="F:amidophosphoribosyltransferase activity"/>
    <property type="evidence" value="ECO:0007669"/>
    <property type="project" value="UniProtKB-EC"/>
</dbReference>
<comment type="caution">
    <text evidence="4">The sequence shown here is derived from an EMBL/GenBank/DDBJ whole genome shotgun (WGS) entry which is preliminary data.</text>
</comment>
<dbReference type="EC" id="2.4.2.14" evidence="4"/>
<evidence type="ECO:0000313" key="5">
    <source>
        <dbReference type="Proteomes" id="UP000318478"/>
    </source>
</evidence>
<dbReference type="OrthoDB" id="9779910at2"/>
<dbReference type="InterPro" id="IPR029057">
    <property type="entry name" value="PRTase-like"/>
</dbReference>
<evidence type="ECO:0000256" key="1">
    <source>
        <dbReference type="ARBA" id="ARBA00008007"/>
    </source>
</evidence>
<dbReference type="EMBL" id="SJPO01000010">
    <property type="protein sequence ID" value="TWT73522.1"/>
    <property type="molecule type" value="Genomic_DNA"/>
</dbReference>
<dbReference type="PANTHER" id="PTHR47505:SF1">
    <property type="entry name" value="DNA UTILIZATION PROTEIN YHGH"/>
    <property type="match status" value="1"/>
</dbReference>
<proteinExistence type="inferred from homology"/>
<dbReference type="InterPro" id="IPR044005">
    <property type="entry name" value="DZR_2"/>
</dbReference>
<dbReference type="AlphaFoldDB" id="A0A5C5YHW8"/>
<keyword evidence="4" id="KW-0808">Transferase</keyword>
<gene>
    <name evidence="4" type="primary">purF_1</name>
    <name evidence="4" type="ORF">Pla123a_38580</name>
</gene>